<dbReference type="GO" id="GO:0005737">
    <property type="term" value="C:cytoplasm"/>
    <property type="evidence" value="ECO:0007669"/>
    <property type="project" value="TreeGrafter"/>
</dbReference>
<accession>A0A219AT22</accession>
<dbReference type="Proteomes" id="UP000078397">
    <property type="component" value="Unassembled WGS sequence"/>
</dbReference>
<keyword evidence="3" id="KW-1185">Reference proteome</keyword>
<dbReference type="EMBL" id="LSBJ02000002">
    <property type="protein sequence ID" value="OWT43335.1"/>
    <property type="molecule type" value="Genomic_DNA"/>
</dbReference>
<dbReference type="SUPFAM" id="SSF51905">
    <property type="entry name" value="FAD/NAD(P)-binding domain"/>
    <property type="match status" value="1"/>
</dbReference>
<dbReference type="RefSeq" id="XP_022285768.1">
    <property type="nucleotide sequence ID" value="XM_022429205.1"/>
</dbReference>
<gene>
    <name evidence="2" type="ORF">VFPPC_17502</name>
</gene>
<dbReference type="PRINTS" id="PR00411">
    <property type="entry name" value="PNDRDTASEI"/>
</dbReference>
<dbReference type="Pfam" id="PF07992">
    <property type="entry name" value="Pyr_redox_2"/>
    <property type="match status" value="1"/>
</dbReference>
<dbReference type="GeneID" id="33936459"/>
<proteinExistence type="predicted"/>
<organism evidence="2 3">
    <name type="scientific">Pochonia chlamydosporia 170</name>
    <dbReference type="NCBI Taxonomy" id="1380566"/>
    <lineage>
        <taxon>Eukaryota</taxon>
        <taxon>Fungi</taxon>
        <taxon>Dikarya</taxon>
        <taxon>Ascomycota</taxon>
        <taxon>Pezizomycotina</taxon>
        <taxon>Sordariomycetes</taxon>
        <taxon>Hypocreomycetidae</taxon>
        <taxon>Hypocreales</taxon>
        <taxon>Clavicipitaceae</taxon>
        <taxon>Pochonia</taxon>
    </lineage>
</organism>
<dbReference type="STRING" id="1380566.A0A219AT22"/>
<dbReference type="GO" id="GO:0050660">
    <property type="term" value="F:flavin adenine dinucleotide binding"/>
    <property type="evidence" value="ECO:0007669"/>
    <property type="project" value="TreeGrafter"/>
</dbReference>
<evidence type="ECO:0000313" key="3">
    <source>
        <dbReference type="Proteomes" id="UP000078397"/>
    </source>
</evidence>
<reference evidence="2 3" key="1">
    <citation type="journal article" date="2016" name="PLoS Pathog.">
        <title>Biosynthesis of antibiotic leucinostatins in bio-control fungus Purpureocillium lilacinum and their inhibition on phytophthora revealed by genome mining.</title>
        <authorList>
            <person name="Wang G."/>
            <person name="Liu Z."/>
            <person name="Lin R."/>
            <person name="Li E."/>
            <person name="Mao Z."/>
            <person name="Ling J."/>
            <person name="Yang Y."/>
            <person name="Yin W.B."/>
            <person name="Xie B."/>
        </authorList>
    </citation>
    <scope>NUCLEOTIDE SEQUENCE [LARGE SCALE GENOMIC DNA]</scope>
    <source>
        <strain evidence="2">170</strain>
    </source>
</reference>
<sequence>MGSVPHAQDAPTVRVFIAGGSYAGLSAAVNLLDLGQGLSPRMFQQPYEHHPDLPRVNWDITIVDERDGFYHLIGSPLALADAEYAKKAWIKFQDLPGLQTPQVKFIQGSVSSVDCEAKRTTTIDNTTKLPTTHEYDYFIAATGLRRVWPVVPQSLTRKQYLLEAEEHIHAVANAQHGVVVVGGGAVGIEMAAELKLVEPNVKVFLIHSREKLLSSENLSDECKDKALELLKESGVEVLLNHRLATTTKAETTDGSSKYELEFTNGHKMAASEVIMAVSKSKSTATYLPSSALDEEGYVKIEKKLLNFYPWHPECEFHLCAGDLTKWSGIKRCGWAMHSGHYAAQNIHKFILQKHVGQEPKFMEFQEVPPMIGLAVGKKAVASGPEGTAAGEDIMQAYFKHDLGFTICWDWMGLAGRKPEEQTA</sequence>
<feature type="domain" description="FAD/NAD(P)-binding" evidence="1">
    <location>
        <begin position="14"/>
        <end position="303"/>
    </location>
</feature>
<evidence type="ECO:0000313" key="2">
    <source>
        <dbReference type="EMBL" id="OWT43335.1"/>
    </source>
</evidence>
<evidence type="ECO:0000259" key="1">
    <source>
        <dbReference type="Pfam" id="PF07992"/>
    </source>
</evidence>
<dbReference type="InterPro" id="IPR023753">
    <property type="entry name" value="FAD/NAD-binding_dom"/>
</dbReference>
<dbReference type="InterPro" id="IPR036188">
    <property type="entry name" value="FAD/NAD-bd_sf"/>
</dbReference>
<dbReference type="PANTHER" id="PTHR43735">
    <property type="entry name" value="APOPTOSIS-INDUCING FACTOR 1"/>
    <property type="match status" value="1"/>
</dbReference>
<name>A0A219AT22_METCM</name>
<dbReference type="KEGG" id="pchm:VFPPC_17502"/>
<dbReference type="GO" id="GO:0004174">
    <property type="term" value="F:electron-transferring-flavoprotein dehydrogenase activity"/>
    <property type="evidence" value="ECO:0007669"/>
    <property type="project" value="TreeGrafter"/>
</dbReference>
<dbReference type="AlphaFoldDB" id="A0A219AT22"/>
<comment type="caution">
    <text evidence="2">The sequence shown here is derived from an EMBL/GenBank/DDBJ whole genome shotgun (WGS) entry which is preliminary data.</text>
</comment>
<protein>
    <submittedName>
        <fullName evidence="2">Pyridine nucleotide-disulfide oxidoreductase AMID-like</fullName>
    </submittedName>
</protein>
<dbReference type="PANTHER" id="PTHR43735:SF24">
    <property type="entry name" value="NUCLEOTIDE-DISULPHIDE OXIDOREDUCTASE AMID-LIKE, PUTATIVE (AFU_ORTHOLOGUE AFUA_1G17180)-RELATED"/>
    <property type="match status" value="1"/>
</dbReference>
<dbReference type="PRINTS" id="PR00368">
    <property type="entry name" value="FADPNR"/>
</dbReference>
<dbReference type="Gene3D" id="3.50.50.100">
    <property type="match status" value="1"/>
</dbReference>
<dbReference type="OrthoDB" id="202203at2759"/>